<evidence type="ECO:0000256" key="2">
    <source>
        <dbReference type="ARBA" id="ARBA00022692"/>
    </source>
</evidence>
<feature type="transmembrane region" description="Helical" evidence="5">
    <location>
        <begin position="172"/>
        <end position="191"/>
    </location>
</feature>
<feature type="transmembrane region" description="Helical" evidence="5">
    <location>
        <begin position="78"/>
        <end position="98"/>
    </location>
</feature>
<evidence type="ECO:0000256" key="4">
    <source>
        <dbReference type="ARBA" id="ARBA00023136"/>
    </source>
</evidence>
<keyword evidence="4 5" id="KW-0472">Membrane</keyword>
<dbReference type="SUPFAM" id="SSF103473">
    <property type="entry name" value="MFS general substrate transporter"/>
    <property type="match status" value="1"/>
</dbReference>
<gene>
    <name evidence="7" type="ORF">H9932_01700</name>
</gene>
<feature type="transmembrane region" description="Helical" evidence="5">
    <location>
        <begin position="45"/>
        <end position="66"/>
    </location>
</feature>
<feature type="transmembrane region" description="Helical" evidence="5">
    <location>
        <begin position="282"/>
        <end position="299"/>
    </location>
</feature>
<reference evidence="7" key="1">
    <citation type="journal article" date="2021" name="PeerJ">
        <title>Extensive microbial diversity within the chicken gut microbiome revealed by metagenomics and culture.</title>
        <authorList>
            <person name="Gilroy R."/>
            <person name="Ravi A."/>
            <person name="Getino M."/>
            <person name="Pursley I."/>
            <person name="Horton D.L."/>
            <person name="Alikhan N.F."/>
            <person name="Baker D."/>
            <person name="Gharbi K."/>
            <person name="Hall N."/>
            <person name="Watson M."/>
            <person name="Adriaenssens E.M."/>
            <person name="Foster-Nyarko E."/>
            <person name="Jarju S."/>
            <person name="Secka A."/>
            <person name="Antonio M."/>
            <person name="Oren A."/>
            <person name="Chaudhuri R.R."/>
            <person name="La Ragione R."/>
            <person name="Hildebrand F."/>
            <person name="Pallen M.J."/>
        </authorList>
    </citation>
    <scope>NUCLEOTIDE SEQUENCE</scope>
    <source>
        <strain evidence="7">CHK130-7132</strain>
    </source>
</reference>
<feature type="transmembrane region" description="Helical" evidence="5">
    <location>
        <begin position="212"/>
        <end position="242"/>
    </location>
</feature>
<evidence type="ECO:0000256" key="5">
    <source>
        <dbReference type="SAM" id="Phobius"/>
    </source>
</evidence>
<keyword evidence="3 5" id="KW-1133">Transmembrane helix</keyword>
<dbReference type="AlphaFoldDB" id="A0A9D2PW78"/>
<feature type="transmembrane region" description="Helical" evidence="5">
    <location>
        <begin position="248"/>
        <end position="270"/>
    </location>
</feature>
<protein>
    <submittedName>
        <fullName evidence="7">MFS transporter</fullName>
    </submittedName>
</protein>
<evidence type="ECO:0000313" key="8">
    <source>
        <dbReference type="Proteomes" id="UP000823854"/>
    </source>
</evidence>
<comment type="caution">
    <text evidence="7">The sequence shown here is derived from an EMBL/GenBank/DDBJ whole genome shotgun (WGS) entry which is preliminary data.</text>
</comment>
<feature type="transmembrane region" description="Helical" evidence="5">
    <location>
        <begin position="18"/>
        <end position="39"/>
    </location>
</feature>
<dbReference type="Pfam" id="PF07690">
    <property type="entry name" value="MFS_1"/>
    <property type="match status" value="1"/>
</dbReference>
<dbReference type="GO" id="GO:0022857">
    <property type="term" value="F:transmembrane transporter activity"/>
    <property type="evidence" value="ECO:0007669"/>
    <property type="project" value="InterPro"/>
</dbReference>
<keyword evidence="2 5" id="KW-0812">Transmembrane</keyword>
<evidence type="ECO:0000256" key="3">
    <source>
        <dbReference type="ARBA" id="ARBA00022989"/>
    </source>
</evidence>
<feature type="transmembrane region" description="Helical" evidence="5">
    <location>
        <begin position="104"/>
        <end position="129"/>
    </location>
</feature>
<feature type="transmembrane region" description="Helical" evidence="5">
    <location>
        <begin position="141"/>
        <end position="166"/>
    </location>
</feature>
<feature type="transmembrane region" description="Helical" evidence="5">
    <location>
        <begin position="340"/>
        <end position="359"/>
    </location>
</feature>
<feature type="transmembrane region" description="Helical" evidence="5">
    <location>
        <begin position="305"/>
        <end position="328"/>
    </location>
</feature>
<evidence type="ECO:0000256" key="1">
    <source>
        <dbReference type="ARBA" id="ARBA00004651"/>
    </source>
</evidence>
<evidence type="ECO:0000313" key="7">
    <source>
        <dbReference type="EMBL" id="HJC68377.1"/>
    </source>
</evidence>
<dbReference type="InterPro" id="IPR036259">
    <property type="entry name" value="MFS_trans_sf"/>
</dbReference>
<dbReference type="PANTHER" id="PTHR23542">
    <property type="match status" value="1"/>
</dbReference>
<feature type="domain" description="Major facilitator superfamily (MFS) profile" evidence="6">
    <location>
        <begin position="216"/>
        <end position="414"/>
    </location>
</feature>
<dbReference type="PROSITE" id="PS50850">
    <property type="entry name" value="MFS"/>
    <property type="match status" value="1"/>
</dbReference>
<name>A0A9D2PW78_9MICO</name>
<dbReference type="InterPro" id="IPR020846">
    <property type="entry name" value="MFS_dom"/>
</dbReference>
<dbReference type="InterPro" id="IPR011701">
    <property type="entry name" value="MFS"/>
</dbReference>
<dbReference type="Gene3D" id="1.20.1250.20">
    <property type="entry name" value="MFS general substrate transporter like domains"/>
    <property type="match status" value="1"/>
</dbReference>
<accession>A0A9D2PW78</accession>
<reference evidence="7" key="2">
    <citation type="submission" date="2021-04" db="EMBL/GenBank/DDBJ databases">
        <authorList>
            <person name="Gilroy R."/>
        </authorList>
    </citation>
    <scope>NUCLEOTIDE SEQUENCE</scope>
    <source>
        <strain evidence="7">CHK130-7132</strain>
    </source>
</reference>
<dbReference type="GO" id="GO:0005886">
    <property type="term" value="C:plasma membrane"/>
    <property type="evidence" value="ECO:0007669"/>
    <property type="project" value="UniProtKB-SubCell"/>
</dbReference>
<evidence type="ECO:0000259" key="6">
    <source>
        <dbReference type="PROSITE" id="PS50850"/>
    </source>
</evidence>
<dbReference type="EMBL" id="DWWC01000033">
    <property type="protein sequence ID" value="HJC68377.1"/>
    <property type="molecule type" value="Genomic_DNA"/>
</dbReference>
<comment type="subcellular location">
    <subcellularLocation>
        <location evidence="1">Cell membrane</location>
        <topology evidence="1">Multi-pass membrane protein</topology>
    </subcellularLocation>
</comment>
<proteinExistence type="predicted"/>
<sequence>MPRPYATILSTPGLIPRLLAVLMSAMPLGMLSLAIVLSVREWTGSFGAAGVISGLFSGGNALGLALQGAAIDRFGARRTIVTSGLLCTAMLFCLLLSGQLGAPLALTALAAASSGVTIPAVTAAVRAWLGRALSGPVLQSGAYALLAALFQAGVTIGPAAVSLALIVHEPSLAISAAGLLVLAATVLLARADDGVPPPREARSRRRGAQGALRGRGFLTLMVLTFLHGAALGVTVLAISALATETSRPVLAGIALTVLAIGEMSGALVYGAVAWPGSRRSRLPAVQAMAVLAALGVFLSTGQPALLLAAMFVAGALAAPVAVLTSSLLDVVVHEGAVGRAYTVIVASGLVATALGNAGAGQLVGAVGARGLLLVPALSIAAAATWTLARRGTLRRSSPPVSEAAAATDDTGGRA</sequence>
<feature type="transmembrane region" description="Helical" evidence="5">
    <location>
        <begin position="371"/>
        <end position="388"/>
    </location>
</feature>
<organism evidence="7 8">
    <name type="scientific">Candidatus Brachybacterium intestinipullorum</name>
    <dbReference type="NCBI Taxonomy" id="2838512"/>
    <lineage>
        <taxon>Bacteria</taxon>
        <taxon>Bacillati</taxon>
        <taxon>Actinomycetota</taxon>
        <taxon>Actinomycetes</taxon>
        <taxon>Micrococcales</taxon>
        <taxon>Dermabacteraceae</taxon>
        <taxon>Brachybacterium</taxon>
    </lineage>
</organism>
<dbReference type="Proteomes" id="UP000823854">
    <property type="component" value="Unassembled WGS sequence"/>
</dbReference>
<dbReference type="PANTHER" id="PTHR23542:SF1">
    <property type="entry name" value="MAJOR FACILITATOR SUPERFAMILY (MFS) PROFILE DOMAIN-CONTAINING PROTEIN"/>
    <property type="match status" value="1"/>
</dbReference>